<keyword evidence="2" id="KW-1185">Reference proteome</keyword>
<accession>A0A3P7IFT2</accession>
<dbReference type="AlphaFoldDB" id="A0A3P7IFT2"/>
<sequence>MNLYTPSNGLFGTHVTWEDIEEDMQRELDTVASFGPNKTVKNVGDGRVSLCTFSFLVNSEQRKLPKGFMSRIALVEPDWQHKDKQLPEKFIVKEMSELNNVNNFFDNDEFKMALEIQQKQFMKVTDDVVRMISLVTKNTGIHNTEVNVYKHLLQLPQGKFPMTKFTDKPFKELFAPMFTKDVSASLRKVVIVRLEEMEKVVKDILDFTEVDQLADKLGKYLND</sequence>
<dbReference type="InterPro" id="IPR012877">
    <property type="entry name" value="Dhs-27"/>
</dbReference>
<dbReference type="PANTHER" id="PTHR23020:SF8">
    <property type="entry name" value="CHK KINASE-LIKE DOMAIN-CONTAINING PROTEIN"/>
    <property type="match status" value="1"/>
</dbReference>
<gene>
    <name evidence="1" type="ORF">SVUK_LOCUS1721</name>
</gene>
<dbReference type="PANTHER" id="PTHR23020">
    <property type="entry name" value="UNCHARACTERIZED NUCLEAR HORMONE RECEPTOR-RELATED"/>
    <property type="match status" value="1"/>
</dbReference>
<name>A0A3P7IFT2_STRVU</name>
<dbReference type="EMBL" id="UYYB01003553">
    <property type="protein sequence ID" value="VDM66723.1"/>
    <property type="molecule type" value="Genomic_DNA"/>
</dbReference>
<reference evidence="1 2" key="1">
    <citation type="submission" date="2018-11" db="EMBL/GenBank/DDBJ databases">
        <authorList>
            <consortium name="Pathogen Informatics"/>
        </authorList>
    </citation>
    <scope>NUCLEOTIDE SEQUENCE [LARGE SCALE GENOMIC DNA]</scope>
</reference>
<dbReference type="InterPro" id="IPR052961">
    <property type="entry name" value="Oxido-Kinase-like_Enzymes"/>
</dbReference>
<evidence type="ECO:0000313" key="2">
    <source>
        <dbReference type="Proteomes" id="UP000270094"/>
    </source>
</evidence>
<organism evidence="1 2">
    <name type="scientific">Strongylus vulgaris</name>
    <name type="common">Blood worm</name>
    <dbReference type="NCBI Taxonomy" id="40348"/>
    <lineage>
        <taxon>Eukaryota</taxon>
        <taxon>Metazoa</taxon>
        <taxon>Ecdysozoa</taxon>
        <taxon>Nematoda</taxon>
        <taxon>Chromadorea</taxon>
        <taxon>Rhabditida</taxon>
        <taxon>Rhabditina</taxon>
        <taxon>Rhabditomorpha</taxon>
        <taxon>Strongyloidea</taxon>
        <taxon>Strongylidae</taxon>
        <taxon>Strongylus</taxon>
    </lineage>
</organism>
<dbReference type="Proteomes" id="UP000270094">
    <property type="component" value="Unassembled WGS sequence"/>
</dbReference>
<protein>
    <submittedName>
        <fullName evidence="1">Uncharacterized protein</fullName>
    </submittedName>
</protein>
<dbReference type="Pfam" id="PF07914">
    <property type="entry name" value="DUF1679"/>
    <property type="match status" value="1"/>
</dbReference>
<evidence type="ECO:0000313" key="1">
    <source>
        <dbReference type="EMBL" id="VDM66723.1"/>
    </source>
</evidence>
<proteinExistence type="predicted"/>